<dbReference type="PANTHER" id="PTHR33070">
    <property type="entry name" value="OS06G0725500 PROTEIN"/>
    <property type="match status" value="1"/>
</dbReference>
<dbReference type="GO" id="GO:0048367">
    <property type="term" value="P:shoot system development"/>
    <property type="evidence" value="ECO:0007669"/>
    <property type="project" value="InterPro"/>
</dbReference>
<gene>
    <name evidence="2" type="ORF">ACMD2_17255</name>
</gene>
<reference evidence="2 3" key="1">
    <citation type="journal article" date="2016" name="DNA Res.">
        <title>The draft genome of MD-2 pineapple using hybrid error correction of long reads.</title>
        <authorList>
            <person name="Redwan R.M."/>
            <person name="Saidin A."/>
            <person name="Kumar S.V."/>
        </authorList>
    </citation>
    <scope>NUCLEOTIDE SEQUENCE [LARGE SCALE GENOMIC DNA]</scope>
    <source>
        <strain evidence="3">cv. MD2</strain>
        <tissue evidence="2">Leaf</tissue>
    </source>
</reference>
<evidence type="ECO:0000256" key="1">
    <source>
        <dbReference type="SAM" id="Coils"/>
    </source>
</evidence>
<comment type="caution">
    <text evidence="2">The sequence shown here is derived from an EMBL/GenBank/DDBJ whole genome shotgun (WGS) entry which is preliminary data.</text>
</comment>
<organism evidence="2 3">
    <name type="scientific">Ananas comosus</name>
    <name type="common">Pineapple</name>
    <name type="synonym">Ananas ananas</name>
    <dbReference type="NCBI Taxonomy" id="4615"/>
    <lineage>
        <taxon>Eukaryota</taxon>
        <taxon>Viridiplantae</taxon>
        <taxon>Streptophyta</taxon>
        <taxon>Embryophyta</taxon>
        <taxon>Tracheophyta</taxon>
        <taxon>Spermatophyta</taxon>
        <taxon>Magnoliopsida</taxon>
        <taxon>Liliopsida</taxon>
        <taxon>Poales</taxon>
        <taxon>Bromeliaceae</taxon>
        <taxon>Bromelioideae</taxon>
        <taxon>Ananas</taxon>
    </lineage>
</organism>
<dbReference type="STRING" id="4615.A0A199W7D4"/>
<dbReference type="GO" id="GO:0048364">
    <property type="term" value="P:root development"/>
    <property type="evidence" value="ECO:0007669"/>
    <property type="project" value="InterPro"/>
</dbReference>
<dbReference type="InterPro" id="IPR004320">
    <property type="entry name" value="BPS1_pln"/>
</dbReference>
<protein>
    <submittedName>
        <fullName evidence="2">Uncharacterized protein</fullName>
    </submittedName>
</protein>
<feature type="coiled-coil region" evidence="1">
    <location>
        <begin position="840"/>
        <end position="874"/>
    </location>
</feature>
<keyword evidence="1" id="KW-0175">Coiled coil</keyword>
<evidence type="ECO:0000313" key="3">
    <source>
        <dbReference type="Proteomes" id="UP000092600"/>
    </source>
</evidence>
<proteinExistence type="predicted"/>
<dbReference type="Proteomes" id="UP000092600">
    <property type="component" value="Unassembled WGS sequence"/>
</dbReference>
<accession>A0A199W7D4</accession>
<sequence length="907" mass="102268">MLEMKSFIGSTWELKLLRFSVPPLVTVPLENRFHHGIFLSLFFSCLTRKRIQALRMQMACHLRSISLPTRPHSLVLKVEEELQKLRDCVASPSLTAEMICSAFEGIRNLYDCIEELCCLPSIRNGLSHPQQKKLVEEELDRSVKLLDLCDKMRDNLDAMKTNVQDLRSALRRGAYAALESKLQSYIRSVKKGRKDIEKMVVSKCAPLSSSKEDCDLFIVVRLFTEAREIAVALLQSVLSFLCHQIVKQRSSKWTLVSKAFNKRKVSCEEAQKDGAFAFASYSCNDLDDGSASRVQKHLQTLEWNINSLENGVDCLFRRLIQTRSVTPNGLPSQIHQLALEIAFCRAQACVVTLSATAETMCDGLRGGLGDLYECIEEALRLPSNQNALSCPHQKELVEAELECSIRLLDLCGAMRDNLGAMKEHVQDVRSALRRADDAAIESKMQALIRLTKKANKDIKTQISKNRGATSHSKEDHDVPTTVKLLKESREITVSLLESVISFLSTKTAKPKTSKWSLVSRTLSKRKVACGEEHDGGDASILSSYAFKDNEEKRMKAHNQLQTLETTIEGIETGLECLFRRLIQSRVSLLNVLSLIKPIQTNPCLVNLLSLRRMACHLRSISLPSRSHSAELKCEEEFDKLRACMASSAMTASTICDELCRLGDLHECIVKVLRLPSNQNALSGARQKKLVEAELESSIRLLDICGAMRDNSAAMKEHVQDVRSAVRRGDEAAIESKVQAFIRASKKLNKEAKKQMDHNQCAVLSATKEDRDQSAAIQILIKAREVTVSVLQSILSFLSTRIVKPKTSKWSLVSRTLHKRRVACEEECEIDASFFCSYSLKDFNEEKRANEQNQLRTLEATVEGLEEGLECLFRRLIQCRHPHWQHMSTRVAEIRVVSLRKFETAVYK</sequence>
<dbReference type="PANTHER" id="PTHR33070:SF120">
    <property type="entry name" value="EXPRESSED PROTEIN"/>
    <property type="match status" value="1"/>
</dbReference>
<dbReference type="AlphaFoldDB" id="A0A199W7D4"/>
<evidence type="ECO:0000313" key="2">
    <source>
        <dbReference type="EMBL" id="OAY84825.1"/>
    </source>
</evidence>
<name>A0A199W7D4_ANACO</name>
<dbReference type="EMBL" id="LSRQ01000168">
    <property type="protein sequence ID" value="OAY84825.1"/>
    <property type="molecule type" value="Genomic_DNA"/>
</dbReference>
<dbReference type="Pfam" id="PF03087">
    <property type="entry name" value="BPS1"/>
    <property type="match status" value="3"/>
</dbReference>